<dbReference type="InterPro" id="IPR013783">
    <property type="entry name" value="Ig-like_fold"/>
</dbReference>
<feature type="domain" description="Immunoglobulin V-set" evidence="3">
    <location>
        <begin position="38"/>
        <end position="105"/>
    </location>
</feature>
<dbReference type="SUPFAM" id="SSF48726">
    <property type="entry name" value="Immunoglobulin"/>
    <property type="match status" value="1"/>
</dbReference>
<keyword evidence="2" id="KW-0732">Signal</keyword>
<dbReference type="HOGENOM" id="CLU_077975_4_1_1"/>
<dbReference type="eggNOG" id="ENOG502S3KF">
    <property type="taxonomic scope" value="Eukaryota"/>
</dbReference>
<evidence type="ECO:0000313" key="5">
    <source>
        <dbReference type="Proteomes" id="UP000007646"/>
    </source>
</evidence>
<evidence type="ECO:0000256" key="1">
    <source>
        <dbReference type="SAM" id="MobiDB-lite"/>
    </source>
</evidence>
<dbReference type="GeneTree" id="ENSGT00940000153770"/>
<dbReference type="STRING" id="9785.ENSLAFP00000019037"/>
<reference evidence="4 5" key="1">
    <citation type="submission" date="2009-06" db="EMBL/GenBank/DDBJ databases">
        <title>The Genome Sequence of Loxodonta africana (African elephant).</title>
        <authorList>
            <person name="Di Palma F."/>
            <person name="Heiman D."/>
            <person name="Young S."/>
            <person name="Johnson J."/>
            <person name="Lander E.S."/>
            <person name="Lindblad-Toh K."/>
        </authorList>
    </citation>
    <scope>NUCLEOTIDE SEQUENCE [LARGE SCALE GENOMIC DNA]</scope>
    <source>
        <strain evidence="4 5">Isolate ISIS603380</strain>
    </source>
</reference>
<dbReference type="InterPro" id="IPR013106">
    <property type="entry name" value="Ig_V-set"/>
</dbReference>
<dbReference type="AlphaFoldDB" id="G3TTX9"/>
<feature type="compositionally biased region" description="Polar residues" evidence="1">
    <location>
        <begin position="42"/>
        <end position="61"/>
    </location>
</feature>
<reference evidence="4" key="3">
    <citation type="submission" date="2025-09" db="UniProtKB">
        <authorList>
            <consortium name="Ensembl"/>
        </authorList>
    </citation>
    <scope>IDENTIFICATION</scope>
    <source>
        <strain evidence="4">Isolate ISIS603380</strain>
    </source>
</reference>
<feature type="signal peptide" evidence="2">
    <location>
        <begin position="1"/>
        <end position="20"/>
    </location>
</feature>
<dbReference type="Ensembl" id="ENSLAFT00000035053.1">
    <property type="protein sequence ID" value="ENSLAFP00000019037.1"/>
    <property type="gene ID" value="ENSLAFG00000031862.1"/>
</dbReference>
<dbReference type="Gene3D" id="2.60.40.10">
    <property type="entry name" value="Immunoglobulins"/>
    <property type="match status" value="1"/>
</dbReference>
<dbReference type="InParanoid" id="G3TTX9"/>
<reference evidence="4" key="2">
    <citation type="submission" date="2025-08" db="UniProtKB">
        <authorList>
            <consortium name="Ensembl"/>
        </authorList>
    </citation>
    <scope>IDENTIFICATION</scope>
    <source>
        <strain evidence="4">Isolate ISIS603380</strain>
    </source>
</reference>
<accession>G3TTX9</accession>
<protein>
    <recommendedName>
        <fullName evidence="3">Immunoglobulin V-set domain-containing protein</fullName>
    </recommendedName>
</protein>
<feature type="region of interest" description="Disordered" evidence="1">
    <location>
        <begin position="42"/>
        <end position="63"/>
    </location>
</feature>
<sequence length="112" mass="12208">MNKNLVVTFLFSLTIFISSGDIVVTHTPVSLPVMLREPATVSCNPSQSLQHSDGYTDQQKPGQPPQLLMYRASSLFSRVPGSGTDFTPKISSVEAEDVAVYYCQQSTQVPPT</sequence>
<dbReference type="SMART" id="SM00406">
    <property type="entry name" value="IGv"/>
    <property type="match status" value="1"/>
</dbReference>
<keyword evidence="5" id="KW-1185">Reference proteome</keyword>
<evidence type="ECO:0000259" key="3">
    <source>
        <dbReference type="SMART" id="SM00406"/>
    </source>
</evidence>
<dbReference type="Proteomes" id="UP000007646">
    <property type="component" value="Unassembled WGS sequence"/>
</dbReference>
<proteinExistence type="predicted"/>
<name>G3TTX9_LOXAF</name>
<dbReference type="PANTHER" id="PTHR23267">
    <property type="entry name" value="IMMUNOGLOBULIN LIGHT CHAIN"/>
    <property type="match status" value="1"/>
</dbReference>
<feature type="chain" id="PRO_5003455874" description="Immunoglobulin V-set domain-containing protein" evidence="2">
    <location>
        <begin position="21"/>
        <end position="112"/>
    </location>
</feature>
<dbReference type="InterPro" id="IPR050150">
    <property type="entry name" value="IgV_Light_Chain"/>
</dbReference>
<evidence type="ECO:0000313" key="4">
    <source>
        <dbReference type="Ensembl" id="ENSLAFP00000019037.1"/>
    </source>
</evidence>
<evidence type="ECO:0000256" key="2">
    <source>
        <dbReference type="SAM" id="SignalP"/>
    </source>
</evidence>
<dbReference type="InterPro" id="IPR036179">
    <property type="entry name" value="Ig-like_dom_sf"/>
</dbReference>
<organism evidence="4 5">
    <name type="scientific">Loxodonta africana</name>
    <name type="common">African elephant</name>
    <dbReference type="NCBI Taxonomy" id="9785"/>
    <lineage>
        <taxon>Eukaryota</taxon>
        <taxon>Metazoa</taxon>
        <taxon>Chordata</taxon>
        <taxon>Craniata</taxon>
        <taxon>Vertebrata</taxon>
        <taxon>Euteleostomi</taxon>
        <taxon>Mammalia</taxon>
        <taxon>Eutheria</taxon>
        <taxon>Afrotheria</taxon>
        <taxon>Proboscidea</taxon>
        <taxon>Elephantidae</taxon>
        <taxon>Loxodonta</taxon>
    </lineage>
</organism>